<dbReference type="RefSeq" id="WP_316935087.1">
    <property type="nucleotide sequence ID" value="NZ_CP135996.1"/>
</dbReference>
<evidence type="ECO:0000313" key="1">
    <source>
        <dbReference type="EMBL" id="WOC32986.1"/>
    </source>
</evidence>
<name>A0AA97H1Y4_9FIRM</name>
<reference evidence="2" key="1">
    <citation type="submission" date="2024-06" db="EMBL/GenBank/DDBJ databases">
        <title>Caproicibacterium argilliputei sp. nov, a novel caproic acid producing anaerobic bacterium isolated from pit mud.</title>
        <authorList>
            <person name="Zeng C."/>
        </authorList>
    </citation>
    <scope>NUCLEOTIDE SEQUENCE [LARGE SCALE GENOMIC DNA]</scope>
    <source>
        <strain evidence="2">ZCY20-5</strain>
    </source>
</reference>
<proteinExistence type="predicted"/>
<evidence type="ECO:0000313" key="2">
    <source>
        <dbReference type="Proteomes" id="UP001300604"/>
    </source>
</evidence>
<dbReference type="KEGG" id="carl:PXC00_03650"/>
<accession>A0AA97H1Y4</accession>
<reference evidence="1 2" key="2">
    <citation type="submission" date="2024-06" db="EMBL/GenBank/DDBJ databases">
        <title>Caproicibacterium argilliputei sp. nov, a novel caproic acid producing anaerobic bacterium isolated from pit mud.</title>
        <authorList>
            <person name="Xia S."/>
        </authorList>
    </citation>
    <scope>NUCLEOTIDE SEQUENCE [LARGE SCALE GENOMIC DNA]</scope>
    <source>
        <strain evidence="1 2">ZCY20-5</strain>
    </source>
</reference>
<sequence length="120" mass="13311">MHAQTNQAAPNLTASKNALSTSVINLQKANDVKLMYYPCPATGQKHHMVGRGRGKAYKGAYPSTDLQINGYCTQCRDCKLFIISEYEPLWADVKSLGKYTSGNADYDLSNLATVYYTNDF</sequence>
<dbReference type="EMBL" id="CP135996">
    <property type="protein sequence ID" value="WOC32986.1"/>
    <property type="molecule type" value="Genomic_DNA"/>
</dbReference>
<organism evidence="1 2">
    <name type="scientific">Caproicibacterium argilliputei</name>
    <dbReference type="NCBI Taxonomy" id="3030016"/>
    <lineage>
        <taxon>Bacteria</taxon>
        <taxon>Bacillati</taxon>
        <taxon>Bacillota</taxon>
        <taxon>Clostridia</taxon>
        <taxon>Eubacteriales</taxon>
        <taxon>Oscillospiraceae</taxon>
        <taxon>Caproicibacterium</taxon>
    </lineage>
</organism>
<keyword evidence="2" id="KW-1185">Reference proteome</keyword>
<protein>
    <submittedName>
        <fullName evidence="1">Uncharacterized protein</fullName>
    </submittedName>
</protein>
<dbReference type="AlphaFoldDB" id="A0AA97H1Y4"/>
<reference evidence="2" key="3">
    <citation type="submission" date="2024-06" db="EMBL/GenBank/DDBJ databases">
        <authorList>
            <person name="Zeng C."/>
        </authorList>
    </citation>
    <scope>NUCLEOTIDE SEQUENCE [LARGE SCALE GENOMIC DNA]</scope>
    <source>
        <strain evidence="2">ZCY20-5</strain>
    </source>
</reference>
<gene>
    <name evidence="1" type="ORF">PXC00_03650</name>
</gene>
<dbReference type="Proteomes" id="UP001300604">
    <property type="component" value="Chromosome"/>
</dbReference>